<keyword evidence="2 5" id="KW-0378">Hydrolase</keyword>
<dbReference type="Pfam" id="PF14310">
    <property type="entry name" value="Fn3-like"/>
    <property type="match status" value="1"/>
</dbReference>
<protein>
    <submittedName>
        <fullName evidence="5">Glycoside hydrolase, family 3-like protein</fullName>
    </submittedName>
</protein>
<sequence length="831" mass="90233">MNLTFLRKFSATLLLSVAVVASAQKLPTKQEAAARAEKILTQMTLEEKVAYIGGDRDFYIRAIPRLNVPEIKMSDGPLGTRNDGNSTAYPAGIALAASWDIKLAHEMGAALGSDSRARGVNILLGPGLNIYRAPMCGRNFEYFGEDPYLASRMAVADVQGIQSMGVIATAKHYAANNQEWDRNRVSSDVDERTLREIYLPSFEYAVKEGHAGAIMDSYNLVNGVHSTQNTFLNIDVARKDWNFTGIIMSDWEATYDGVAAANGGLDLEMPSGKFMSPTTLLAAVKDGSVKESVIDEKVRRILRTSIEFGFFDRPQKTATPWNDPASRAVALKVAQEGFVLLKNQGGVLPLDRTKFKNIALIGPNAGIPATGGGGSSKIDPFSAVSPVDAVKNLVGDSAKIAYYPGLQLISDVFKTTSFTTTADGDTHGLVTEFFNNKDLTGPPALTRTDEHIAFNWSGGPYAPNGQQENFSARFTGYYTPAADGTYTFAVSGDDGFRLFVDDKPVIEQWVYQGETIVTKALDLKAGQHYKLRLEYFQGGGGAALGFGVTDGKSSALTDAVNAATNADLVILCVGFDDKSEGEGADRTFALPQPQYELIKQVEAANKNTVMVLTAGGNVDMVPFIDNTPALLHVWYPGQEGATAMAQVLFGDINPSGKLPASFERRWEDNATYNSYYDPDKTLHVKYTEGIFVGYRHFDKDNVKPMFPFGYGLSYTTFQYGGLKIGAPSADSTVPVTFTVKNTGKRAGAEIAEVYVGEKNPKVPRPVKELKGFARVELKPGESRSITVNLDRRAFSWYDANSHQWTADTGNYDILIGSSSAKIELTGNVALR</sequence>
<feature type="domain" description="PA14" evidence="4">
    <location>
        <begin position="424"/>
        <end position="562"/>
    </location>
</feature>
<dbReference type="PROSITE" id="PS51820">
    <property type="entry name" value="PA14"/>
    <property type="match status" value="1"/>
</dbReference>
<evidence type="ECO:0000256" key="1">
    <source>
        <dbReference type="ARBA" id="ARBA00005336"/>
    </source>
</evidence>
<dbReference type="Gene3D" id="3.20.20.300">
    <property type="entry name" value="Glycoside hydrolase, family 3, N-terminal domain"/>
    <property type="match status" value="1"/>
</dbReference>
<dbReference type="Gene3D" id="2.60.40.10">
    <property type="entry name" value="Immunoglobulins"/>
    <property type="match status" value="1"/>
</dbReference>
<dbReference type="Gene3D" id="3.40.50.1700">
    <property type="entry name" value="Glycoside hydrolase family 3 C-terminal domain"/>
    <property type="match status" value="1"/>
</dbReference>
<comment type="similarity">
    <text evidence="1">Belongs to the glycosyl hydrolase 3 family.</text>
</comment>
<dbReference type="Pfam" id="PF01915">
    <property type="entry name" value="Glyco_hydro_3_C"/>
    <property type="match status" value="1"/>
</dbReference>
<reference evidence="5 6" key="1">
    <citation type="journal article" date="2009" name="Appl. Environ. Microbiol.">
        <title>Three genomes from the phylum Acidobacteria provide insight into the lifestyles of these microorganisms in soils.</title>
        <authorList>
            <person name="Ward N.L."/>
            <person name="Challacombe J.F."/>
            <person name="Janssen P.H."/>
            <person name="Henrissat B."/>
            <person name="Coutinho P.M."/>
            <person name="Wu M."/>
            <person name="Xie G."/>
            <person name="Haft D.H."/>
            <person name="Sait M."/>
            <person name="Badger J."/>
            <person name="Barabote R.D."/>
            <person name="Bradley B."/>
            <person name="Brettin T.S."/>
            <person name="Brinkac L.M."/>
            <person name="Bruce D."/>
            <person name="Creasy T."/>
            <person name="Daugherty S.C."/>
            <person name="Davidsen T.M."/>
            <person name="DeBoy R.T."/>
            <person name="Detter J.C."/>
            <person name="Dodson R.J."/>
            <person name="Durkin A.S."/>
            <person name="Ganapathy A."/>
            <person name="Gwinn-Giglio M."/>
            <person name="Han C.S."/>
            <person name="Khouri H."/>
            <person name="Kiss H."/>
            <person name="Kothari S.P."/>
            <person name="Madupu R."/>
            <person name="Nelson K.E."/>
            <person name="Nelson W.C."/>
            <person name="Paulsen I."/>
            <person name="Penn K."/>
            <person name="Ren Q."/>
            <person name="Rosovitz M.J."/>
            <person name="Selengut J.D."/>
            <person name="Shrivastava S."/>
            <person name="Sullivan S.A."/>
            <person name="Tapia R."/>
            <person name="Thompson L.S."/>
            <person name="Watkins K.L."/>
            <person name="Yang Q."/>
            <person name="Yu C."/>
            <person name="Zafar N."/>
            <person name="Zhou L."/>
            <person name="Kuske C.R."/>
        </authorList>
    </citation>
    <scope>NUCLEOTIDE SEQUENCE [LARGE SCALE GENOMIC DNA]</scope>
    <source>
        <strain evidence="5 6">Ellin345</strain>
    </source>
</reference>
<dbReference type="KEGG" id="aba:Acid345_4152"/>
<dbReference type="STRING" id="204669.Acid345_4152"/>
<gene>
    <name evidence="5" type="ordered locus">Acid345_4152</name>
</gene>
<evidence type="ECO:0000313" key="6">
    <source>
        <dbReference type="Proteomes" id="UP000002432"/>
    </source>
</evidence>
<dbReference type="CAZy" id="GH3">
    <property type="family name" value="Glycoside Hydrolase Family 3"/>
</dbReference>
<evidence type="ECO:0000256" key="3">
    <source>
        <dbReference type="SAM" id="SignalP"/>
    </source>
</evidence>
<feature type="chain" id="PRO_5004190801" evidence="3">
    <location>
        <begin position="24"/>
        <end position="831"/>
    </location>
</feature>
<dbReference type="InterPro" id="IPR036881">
    <property type="entry name" value="Glyco_hydro_3_C_sf"/>
</dbReference>
<proteinExistence type="inferred from homology"/>
<dbReference type="GO" id="GO:0005975">
    <property type="term" value="P:carbohydrate metabolic process"/>
    <property type="evidence" value="ECO:0007669"/>
    <property type="project" value="InterPro"/>
</dbReference>
<dbReference type="Gene3D" id="2.60.120.260">
    <property type="entry name" value="Galactose-binding domain-like"/>
    <property type="match status" value="1"/>
</dbReference>
<accession>Q1IIZ8</accession>
<dbReference type="EnsemblBacteria" id="ABF43152">
    <property type="protein sequence ID" value="ABF43152"/>
    <property type="gene ID" value="Acid345_4152"/>
</dbReference>
<dbReference type="InterPro" id="IPR017853">
    <property type="entry name" value="GH"/>
</dbReference>
<dbReference type="InterPro" id="IPR050288">
    <property type="entry name" value="Cellulose_deg_GH3"/>
</dbReference>
<organism evidence="5 6">
    <name type="scientific">Koribacter versatilis (strain Ellin345)</name>
    <dbReference type="NCBI Taxonomy" id="204669"/>
    <lineage>
        <taxon>Bacteria</taxon>
        <taxon>Pseudomonadati</taxon>
        <taxon>Acidobacteriota</taxon>
        <taxon>Terriglobia</taxon>
        <taxon>Terriglobales</taxon>
        <taxon>Candidatus Korobacteraceae</taxon>
        <taxon>Candidatus Korobacter</taxon>
    </lineage>
</organism>
<dbReference type="HOGENOM" id="CLU_004542_4_0_0"/>
<dbReference type="InterPro" id="IPR013783">
    <property type="entry name" value="Ig-like_fold"/>
</dbReference>
<dbReference type="InterPro" id="IPR002772">
    <property type="entry name" value="Glyco_hydro_3_C"/>
</dbReference>
<dbReference type="PANTHER" id="PTHR42715">
    <property type="entry name" value="BETA-GLUCOSIDASE"/>
    <property type="match status" value="1"/>
</dbReference>
<dbReference type="eggNOG" id="COG1472">
    <property type="taxonomic scope" value="Bacteria"/>
</dbReference>
<dbReference type="SUPFAM" id="SSF52279">
    <property type="entry name" value="Beta-D-glucan exohydrolase, C-terminal domain"/>
    <property type="match status" value="1"/>
</dbReference>
<dbReference type="SMART" id="SM00758">
    <property type="entry name" value="PA14"/>
    <property type="match status" value="1"/>
</dbReference>
<dbReference type="EMBL" id="CP000360">
    <property type="protein sequence ID" value="ABF43152.1"/>
    <property type="molecule type" value="Genomic_DNA"/>
</dbReference>
<feature type="signal peptide" evidence="3">
    <location>
        <begin position="1"/>
        <end position="23"/>
    </location>
</feature>
<dbReference type="InterPro" id="IPR011658">
    <property type="entry name" value="PA14_dom"/>
</dbReference>
<dbReference type="InterPro" id="IPR037524">
    <property type="entry name" value="PA14/GLEYA"/>
</dbReference>
<dbReference type="InterPro" id="IPR036962">
    <property type="entry name" value="Glyco_hydro_3_N_sf"/>
</dbReference>
<dbReference type="FunFam" id="2.60.40.10:FF:000495">
    <property type="entry name" value="Periplasmic beta-glucosidase"/>
    <property type="match status" value="1"/>
</dbReference>
<dbReference type="AlphaFoldDB" id="Q1IIZ8"/>
<dbReference type="SMART" id="SM01217">
    <property type="entry name" value="Fn3_like"/>
    <property type="match status" value="1"/>
</dbReference>
<dbReference type="GO" id="GO:0008422">
    <property type="term" value="F:beta-glucosidase activity"/>
    <property type="evidence" value="ECO:0007669"/>
    <property type="project" value="UniProtKB-ARBA"/>
</dbReference>
<evidence type="ECO:0000313" key="5">
    <source>
        <dbReference type="EMBL" id="ABF43152.1"/>
    </source>
</evidence>
<dbReference type="InterPro" id="IPR001764">
    <property type="entry name" value="Glyco_hydro_3_N"/>
</dbReference>
<keyword evidence="6" id="KW-1185">Reference proteome</keyword>
<dbReference type="Pfam" id="PF00933">
    <property type="entry name" value="Glyco_hydro_3"/>
    <property type="match status" value="1"/>
</dbReference>
<dbReference type="RefSeq" id="WP_011524951.1">
    <property type="nucleotide sequence ID" value="NC_008009.1"/>
</dbReference>
<evidence type="ECO:0000256" key="2">
    <source>
        <dbReference type="ARBA" id="ARBA00022801"/>
    </source>
</evidence>
<dbReference type="SUPFAM" id="SSF51445">
    <property type="entry name" value="(Trans)glycosidases"/>
    <property type="match status" value="1"/>
</dbReference>
<name>Q1IIZ8_KORVE</name>
<dbReference type="Pfam" id="PF07691">
    <property type="entry name" value="PA14"/>
    <property type="match status" value="1"/>
</dbReference>
<dbReference type="Proteomes" id="UP000002432">
    <property type="component" value="Chromosome"/>
</dbReference>
<dbReference type="OrthoDB" id="9805821at2"/>
<keyword evidence="3" id="KW-0732">Signal</keyword>
<dbReference type="InterPro" id="IPR026891">
    <property type="entry name" value="Fn3-like"/>
</dbReference>
<dbReference type="PRINTS" id="PR00133">
    <property type="entry name" value="GLHYDRLASE3"/>
</dbReference>
<evidence type="ECO:0000259" key="4">
    <source>
        <dbReference type="PROSITE" id="PS51820"/>
    </source>
</evidence>
<dbReference type="PANTHER" id="PTHR42715:SF10">
    <property type="entry name" value="BETA-GLUCOSIDASE"/>
    <property type="match status" value="1"/>
</dbReference>